<accession>A0ABN6K3B7</accession>
<dbReference type="RefSeq" id="WP_223911721.1">
    <property type="nucleotide sequence ID" value="NZ_AP025017.1"/>
</dbReference>
<evidence type="ECO:0000256" key="2">
    <source>
        <dbReference type="ARBA" id="ARBA00023015"/>
    </source>
</evidence>
<dbReference type="InterPro" id="IPR036271">
    <property type="entry name" value="Tet_transcr_reg_TetR-rel_C_sf"/>
</dbReference>
<dbReference type="InterPro" id="IPR001647">
    <property type="entry name" value="HTH_TetR"/>
</dbReference>
<dbReference type="Proteomes" id="UP000824496">
    <property type="component" value="Chromosome"/>
</dbReference>
<protein>
    <submittedName>
        <fullName evidence="7">Transcriptional regulator</fullName>
    </submittedName>
</protein>
<dbReference type="SUPFAM" id="SSF48498">
    <property type="entry name" value="Tetracyclin repressor-like, C-terminal domain"/>
    <property type="match status" value="1"/>
</dbReference>
<name>A0ABN6K3B7_9ACTO</name>
<evidence type="ECO:0000313" key="7">
    <source>
        <dbReference type="EMBL" id="BDA64094.1"/>
    </source>
</evidence>
<evidence type="ECO:0000259" key="6">
    <source>
        <dbReference type="PROSITE" id="PS50977"/>
    </source>
</evidence>
<keyword evidence="4" id="KW-0804">Transcription</keyword>
<sequence>MPKKVDHEQRRKDLAAALRRVVSRGGVESASVRAVAAEAGWSLGAVQYYFSTRDELLLFAGRQLMADADARMSEILRDAEAALGEDSSAFDLALRLCEETLPIDERHRSEQLLWLALMLRSAREAAPQVAVSTSWEVVRGAARMAVAVLLRRGDWLEAACEGSPLPGDAEAAAAELHLDLDGLFLQGLIYPDRTPEVLRNDVAAVLRRLRDRGPSARRGQ</sequence>
<evidence type="ECO:0000256" key="1">
    <source>
        <dbReference type="ARBA" id="ARBA00022491"/>
    </source>
</evidence>
<proteinExistence type="predicted"/>
<dbReference type="InterPro" id="IPR039538">
    <property type="entry name" value="BetI_C"/>
</dbReference>
<evidence type="ECO:0000256" key="5">
    <source>
        <dbReference type="PROSITE-ProRule" id="PRU00335"/>
    </source>
</evidence>
<organism evidence="7 8">
    <name type="scientific">Actinomyces capricornis</name>
    <dbReference type="NCBI Taxonomy" id="2755559"/>
    <lineage>
        <taxon>Bacteria</taxon>
        <taxon>Bacillati</taxon>
        <taxon>Actinomycetota</taxon>
        <taxon>Actinomycetes</taxon>
        <taxon>Actinomycetales</taxon>
        <taxon>Actinomycetaceae</taxon>
        <taxon>Actinomyces</taxon>
    </lineage>
</organism>
<evidence type="ECO:0000256" key="4">
    <source>
        <dbReference type="ARBA" id="ARBA00023163"/>
    </source>
</evidence>
<reference evidence="7 8" key="1">
    <citation type="submission" date="2021-08" db="EMBL/GenBank/DDBJ databases">
        <title>Whole genome sequence of novel Actinomyces species strain MAS-1.</title>
        <authorList>
            <person name="Saito M."/>
            <person name="Kuwahara N."/>
            <person name="Takizawa T."/>
            <person name="Gotouda H."/>
            <person name="Ochiai T."/>
        </authorList>
    </citation>
    <scope>NUCLEOTIDE SEQUENCE [LARGE SCALE GENOMIC DNA]</scope>
    <source>
        <strain evidence="7 8">MAS-1</strain>
    </source>
</reference>
<gene>
    <name evidence="7" type="ORF">MANAM107_09280</name>
</gene>
<evidence type="ECO:0000313" key="8">
    <source>
        <dbReference type="Proteomes" id="UP000824496"/>
    </source>
</evidence>
<evidence type="ECO:0000256" key="3">
    <source>
        <dbReference type="ARBA" id="ARBA00023125"/>
    </source>
</evidence>
<dbReference type="Pfam" id="PF00440">
    <property type="entry name" value="TetR_N"/>
    <property type="match status" value="1"/>
</dbReference>
<dbReference type="EMBL" id="AP025017">
    <property type="protein sequence ID" value="BDA64094.1"/>
    <property type="molecule type" value="Genomic_DNA"/>
</dbReference>
<keyword evidence="3 5" id="KW-0238">DNA-binding</keyword>
<dbReference type="Pfam" id="PF13977">
    <property type="entry name" value="TetR_C_6"/>
    <property type="match status" value="1"/>
</dbReference>
<dbReference type="InterPro" id="IPR009057">
    <property type="entry name" value="Homeodomain-like_sf"/>
</dbReference>
<feature type="domain" description="HTH tetR-type" evidence="6">
    <location>
        <begin position="8"/>
        <end position="68"/>
    </location>
</feature>
<dbReference type="SUPFAM" id="SSF46689">
    <property type="entry name" value="Homeodomain-like"/>
    <property type="match status" value="1"/>
</dbReference>
<dbReference type="PROSITE" id="PS50977">
    <property type="entry name" value="HTH_TETR_2"/>
    <property type="match status" value="1"/>
</dbReference>
<keyword evidence="8" id="KW-1185">Reference proteome</keyword>
<feature type="DNA-binding region" description="H-T-H motif" evidence="5">
    <location>
        <begin position="31"/>
        <end position="50"/>
    </location>
</feature>
<keyword evidence="2" id="KW-0805">Transcription regulation</keyword>
<keyword evidence="1" id="KW-0678">Repressor</keyword>
<dbReference type="Gene3D" id="1.10.357.10">
    <property type="entry name" value="Tetracycline Repressor, domain 2"/>
    <property type="match status" value="1"/>
</dbReference>